<evidence type="ECO:0000313" key="3">
    <source>
        <dbReference type="Proteomes" id="UP001420932"/>
    </source>
</evidence>
<gene>
    <name evidence="2" type="ORF">Syun_029421</name>
</gene>
<dbReference type="AlphaFoldDB" id="A0AAP0HJF9"/>
<feature type="region of interest" description="Disordered" evidence="1">
    <location>
        <begin position="1"/>
        <end position="36"/>
    </location>
</feature>
<feature type="compositionally biased region" description="Basic and acidic residues" evidence="1">
    <location>
        <begin position="13"/>
        <end position="36"/>
    </location>
</feature>
<protein>
    <submittedName>
        <fullName evidence="2">Uncharacterized protein</fullName>
    </submittedName>
</protein>
<dbReference type="SUPFAM" id="SSF55724">
    <property type="entry name" value="Mog1p/PsbP-like"/>
    <property type="match status" value="1"/>
</dbReference>
<dbReference type="InterPro" id="IPR016123">
    <property type="entry name" value="Mog1/PsbP_a/b/a-sand"/>
</dbReference>
<proteinExistence type="predicted"/>
<sequence>MGVASNTSSRRQRAVDRSVSGERVESGDQRESKEGAEIGERLGWERECLKLIRNEHKKNMGIIEKIHTFASFVALVAMAQPLLCTYLEVMKLSNYAGMGTGMPKADKKCVFIATELVEDVKMASMVDDINAYSFMYPVELPSKKFAFKWVESRKPERYSSAAPLSPNARQRIVSERVDIIDKLVIYVSIGPPNSHFIKSVDKNSWDAKDVVDCVLSDKSALAQKPNIYQHYVAATAERDDGTILAENCGLISVASSDRQLCTSLQGPLEILVILILYPDFLDPLYLVADQAKVDSESGVHTPASTEHVQILPFLLLWASSKMSGSTPTKYVKGGCSQSTPSLKCMKTIFTKMEDKFDTLRVEVKELMKRFLASVDEEALRAVILDDEPLIACYDIFRDAAKEMKKTFPAKEVVVISDNTASSAI</sequence>
<evidence type="ECO:0000256" key="1">
    <source>
        <dbReference type="SAM" id="MobiDB-lite"/>
    </source>
</evidence>
<name>A0AAP0HJF9_9MAGN</name>
<dbReference type="Proteomes" id="UP001420932">
    <property type="component" value="Unassembled WGS sequence"/>
</dbReference>
<keyword evidence="3" id="KW-1185">Reference proteome</keyword>
<evidence type="ECO:0000313" key="2">
    <source>
        <dbReference type="EMBL" id="KAK9087027.1"/>
    </source>
</evidence>
<comment type="caution">
    <text evidence="2">The sequence shown here is derived from an EMBL/GenBank/DDBJ whole genome shotgun (WGS) entry which is preliminary data.</text>
</comment>
<organism evidence="2 3">
    <name type="scientific">Stephania yunnanensis</name>
    <dbReference type="NCBI Taxonomy" id="152371"/>
    <lineage>
        <taxon>Eukaryota</taxon>
        <taxon>Viridiplantae</taxon>
        <taxon>Streptophyta</taxon>
        <taxon>Embryophyta</taxon>
        <taxon>Tracheophyta</taxon>
        <taxon>Spermatophyta</taxon>
        <taxon>Magnoliopsida</taxon>
        <taxon>Ranunculales</taxon>
        <taxon>Menispermaceae</taxon>
        <taxon>Menispermoideae</taxon>
        <taxon>Cissampelideae</taxon>
        <taxon>Stephania</taxon>
    </lineage>
</organism>
<reference evidence="2 3" key="1">
    <citation type="submission" date="2024-01" db="EMBL/GenBank/DDBJ databases">
        <title>Genome assemblies of Stephania.</title>
        <authorList>
            <person name="Yang L."/>
        </authorList>
    </citation>
    <scope>NUCLEOTIDE SEQUENCE [LARGE SCALE GENOMIC DNA]</scope>
    <source>
        <strain evidence="2">YNDBR</strain>
        <tissue evidence="2">Leaf</tissue>
    </source>
</reference>
<dbReference type="EMBL" id="JBBNAF010000013">
    <property type="protein sequence ID" value="KAK9087027.1"/>
    <property type="molecule type" value="Genomic_DNA"/>
</dbReference>
<accession>A0AAP0HJF9</accession>